<accession>A0A327VQV5</accession>
<comment type="caution">
    <text evidence="1">The sequence shown here is derived from an EMBL/GenBank/DDBJ whole genome shotgun (WGS) entry which is preliminary data.</text>
</comment>
<evidence type="ECO:0000313" key="1">
    <source>
        <dbReference type="EMBL" id="RAJ76824.1"/>
    </source>
</evidence>
<dbReference type="EMBL" id="QLMA01000008">
    <property type="protein sequence ID" value="RAJ76824.1"/>
    <property type="molecule type" value="Genomic_DNA"/>
</dbReference>
<dbReference type="Proteomes" id="UP000249819">
    <property type="component" value="Unassembled WGS sequence"/>
</dbReference>
<gene>
    <name evidence="1" type="ORF">CLV59_108345</name>
</gene>
<dbReference type="AlphaFoldDB" id="A0A327VQV5"/>
<keyword evidence="2" id="KW-1185">Reference proteome</keyword>
<sequence length="53" mass="5492">MNRALLLEHATLLDNTLGNQVLPALNTTPAAATAASPSLLGVPVVLSKDKKEL</sequence>
<organism evidence="1 2">
    <name type="scientific">Chitinophaga dinghuensis</name>
    <dbReference type="NCBI Taxonomy" id="1539050"/>
    <lineage>
        <taxon>Bacteria</taxon>
        <taxon>Pseudomonadati</taxon>
        <taxon>Bacteroidota</taxon>
        <taxon>Chitinophagia</taxon>
        <taxon>Chitinophagales</taxon>
        <taxon>Chitinophagaceae</taxon>
        <taxon>Chitinophaga</taxon>
    </lineage>
</organism>
<evidence type="ECO:0000313" key="2">
    <source>
        <dbReference type="Proteomes" id="UP000249819"/>
    </source>
</evidence>
<protein>
    <submittedName>
        <fullName evidence="1">Uncharacterized protein</fullName>
    </submittedName>
</protein>
<name>A0A327VQV5_9BACT</name>
<proteinExistence type="predicted"/>
<reference evidence="1 2" key="1">
    <citation type="submission" date="2018-06" db="EMBL/GenBank/DDBJ databases">
        <title>Genomic Encyclopedia of Archaeal and Bacterial Type Strains, Phase II (KMG-II): from individual species to whole genera.</title>
        <authorList>
            <person name="Goeker M."/>
        </authorList>
    </citation>
    <scope>NUCLEOTIDE SEQUENCE [LARGE SCALE GENOMIC DNA]</scope>
    <source>
        <strain evidence="1 2">DSM 29821</strain>
    </source>
</reference>